<reference evidence="1 2" key="1">
    <citation type="submission" date="2024-09" db="EMBL/GenBank/DDBJ databases">
        <title>Chromosome-scale assembly of Riccia fluitans.</title>
        <authorList>
            <person name="Paukszto L."/>
            <person name="Sawicki J."/>
            <person name="Karawczyk K."/>
            <person name="Piernik-Szablinska J."/>
            <person name="Szczecinska M."/>
            <person name="Mazdziarz M."/>
        </authorList>
    </citation>
    <scope>NUCLEOTIDE SEQUENCE [LARGE SCALE GENOMIC DNA]</scope>
    <source>
        <strain evidence="1">Rf_01</strain>
        <tissue evidence="1">Aerial parts of the thallus</tissue>
    </source>
</reference>
<comment type="caution">
    <text evidence="1">The sequence shown here is derived from an EMBL/GenBank/DDBJ whole genome shotgun (WGS) entry which is preliminary data.</text>
</comment>
<evidence type="ECO:0000313" key="2">
    <source>
        <dbReference type="Proteomes" id="UP001605036"/>
    </source>
</evidence>
<accession>A0ABD1YXZ8</accession>
<name>A0ABD1YXZ8_9MARC</name>
<keyword evidence="2" id="KW-1185">Reference proteome</keyword>
<evidence type="ECO:0000313" key="1">
    <source>
        <dbReference type="EMBL" id="KAL2635660.1"/>
    </source>
</evidence>
<gene>
    <name evidence="1" type="ORF">R1flu_007139</name>
</gene>
<dbReference type="AlphaFoldDB" id="A0ABD1YXZ8"/>
<dbReference type="Proteomes" id="UP001605036">
    <property type="component" value="Unassembled WGS sequence"/>
</dbReference>
<proteinExistence type="predicted"/>
<protein>
    <submittedName>
        <fullName evidence="1">Uncharacterized protein</fullName>
    </submittedName>
</protein>
<organism evidence="1 2">
    <name type="scientific">Riccia fluitans</name>
    <dbReference type="NCBI Taxonomy" id="41844"/>
    <lineage>
        <taxon>Eukaryota</taxon>
        <taxon>Viridiplantae</taxon>
        <taxon>Streptophyta</taxon>
        <taxon>Embryophyta</taxon>
        <taxon>Marchantiophyta</taxon>
        <taxon>Marchantiopsida</taxon>
        <taxon>Marchantiidae</taxon>
        <taxon>Marchantiales</taxon>
        <taxon>Ricciaceae</taxon>
        <taxon>Riccia</taxon>
    </lineage>
</organism>
<sequence length="114" mass="12103">MPPVTVVTCSGIRQEIAINHKPSKGAPYESQAFGCLKAFKTRTYQGATSMEELATPGSPASPRSLLCLLPGVDSSELEVSSPTDLPTGSLRNPVCIHAADFDSFCSCSTREILK</sequence>
<dbReference type="EMBL" id="JBHFFA010000003">
    <property type="protein sequence ID" value="KAL2635660.1"/>
    <property type="molecule type" value="Genomic_DNA"/>
</dbReference>